<keyword evidence="4" id="KW-0804">Transcription</keyword>
<evidence type="ECO:0000313" key="7">
    <source>
        <dbReference type="Proteomes" id="UP001595799"/>
    </source>
</evidence>
<dbReference type="Proteomes" id="UP001595799">
    <property type="component" value="Unassembled WGS sequence"/>
</dbReference>
<dbReference type="InterPro" id="IPR000847">
    <property type="entry name" value="LysR_HTH_N"/>
</dbReference>
<evidence type="ECO:0000256" key="1">
    <source>
        <dbReference type="ARBA" id="ARBA00009437"/>
    </source>
</evidence>
<keyword evidence="7" id="KW-1185">Reference proteome</keyword>
<sequence>MANQLRSTFDLDLLRIFLAVLDTGGFTAAARAFNTTQSTVSMQIRRLETQLDAPLFRRLGRQVEPTPTGERLQAYARQLLTLNNQAWNDLTSGEPSGRVRLGVPDDYAFYLPEIIRSFREQYPAVDLQLTCDLSVSLMRRLEAGTLDLALVTRHPRTPGGEVLRREPLVWVSSSSHQPEQEPVLPLSLFPQDTCVFRERALAALEETGRSWRVAYTSMSLTGQQAIVGAGLAVTVLIPSVISPELRIVEDGELPALTSVEIALHRRAGRPSEGVRRLTEMIRERVAAQ</sequence>
<evidence type="ECO:0000256" key="4">
    <source>
        <dbReference type="ARBA" id="ARBA00023163"/>
    </source>
</evidence>
<comment type="similarity">
    <text evidence="1">Belongs to the LysR transcriptional regulatory family.</text>
</comment>
<keyword evidence="2" id="KW-0805">Transcription regulation</keyword>
<accession>A0ABV8UR25</accession>
<dbReference type="PRINTS" id="PR00039">
    <property type="entry name" value="HTHLYSR"/>
</dbReference>
<dbReference type="InterPro" id="IPR005119">
    <property type="entry name" value="LysR_subst-bd"/>
</dbReference>
<dbReference type="Gene3D" id="1.10.10.10">
    <property type="entry name" value="Winged helix-like DNA-binding domain superfamily/Winged helix DNA-binding domain"/>
    <property type="match status" value="1"/>
</dbReference>
<name>A0ABV8UR25_9PROT</name>
<evidence type="ECO:0000259" key="5">
    <source>
        <dbReference type="PROSITE" id="PS50931"/>
    </source>
</evidence>
<dbReference type="EMBL" id="JBHSCW010000011">
    <property type="protein sequence ID" value="MFC4353268.1"/>
    <property type="molecule type" value="Genomic_DNA"/>
</dbReference>
<dbReference type="InterPro" id="IPR050176">
    <property type="entry name" value="LTTR"/>
</dbReference>
<proteinExistence type="inferred from homology"/>
<dbReference type="SUPFAM" id="SSF53850">
    <property type="entry name" value="Periplasmic binding protein-like II"/>
    <property type="match status" value="1"/>
</dbReference>
<evidence type="ECO:0000256" key="2">
    <source>
        <dbReference type="ARBA" id="ARBA00023015"/>
    </source>
</evidence>
<feature type="domain" description="HTH lysR-type" evidence="5">
    <location>
        <begin position="9"/>
        <end position="66"/>
    </location>
</feature>
<dbReference type="Pfam" id="PF03466">
    <property type="entry name" value="LysR_substrate"/>
    <property type="match status" value="1"/>
</dbReference>
<evidence type="ECO:0000256" key="3">
    <source>
        <dbReference type="ARBA" id="ARBA00023125"/>
    </source>
</evidence>
<gene>
    <name evidence="6" type="ORF">ACFOW6_17095</name>
</gene>
<dbReference type="InterPro" id="IPR036390">
    <property type="entry name" value="WH_DNA-bd_sf"/>
</dbReference>
<protein>
    <submittedName>
        <fullName evidence="6">LysR family transcriptional regulator</fullName>
    </submittedName>
</protein>
<dbReference type="PANTHER" id="PTHR30579">
    <property type="entry name" value="TRANSCRIPTIONAL REGULATOR"/>
    <property type="match status" value="1"/>
</dbReference>
<dbReference type="InterPro" id="IPR036388">
    <property type="entry name" value="WH-like_DNA-bd_sf"/>
</dbReference>
<dbReference type="SUPFAM" id="SSF46785">
    <property type="entry name" value="Winged helix' DNA-binding domain"/>
    <property type="match status" value="1"/>
</dbReference>
<dbReference type="PROSITE" id="PS50931">
    <property type="entry name" value="HTH_LYSR"/>
    <property type="match status" value="1"/>
</dbReference>
<evidence type="ECO:0000313" key="6">
    <source>
        <dbReference type="EMBL" id="MFC4353268.1"/>
    </source>
</evidence>
<comment type="caution">
    <text evidence="6">The sequence shown here is derived from an EMBL/GenBank/DDBJ whole genome shotgun (WGS) entry which is preliminary data.</text>
</comment>
<dbReference type="RefSeq" id="WP_382423643.1">
    <property type="nucleotide sequence ID" value="NZ_JBHSCW010000011.1"/>
</dbReference>
<dbReference type="Pfam" id="PF00126">
    <property type="entry name" value="HTH_1"/>
    <property type="match status" value="1"/>
</dbReference>
<dbReference type="PANTHER" id="PTHR30579:SF7">
    <property type="entry name" value="HTH-TYPE TRANSCRIPTIONAL REGULATOR LRHA-RELATED"/>
    <property type="match status" value="1"/>
</dbReference>
<dbReference type="Gene3D" id="3.40.190.10">
    <property type="entry name" value="Periplasmic binding protein-like II"/>
    <property type="match status" value="2"/>
</dbReference>
<organism evidence="6 7">
    <name type="scientific">Fodinicurvata halophila</name>
    <dbReference type="NCBI Taxonomy" id="1419723"/>
    <lineage>
        <taxon>Bacteria</taxon>
        <taxon>Pseudomonadati</taxon>
        <taxon>Pseudomonadota</taxon>
        <taxon>Alphaproteobacteria</taxon>
        <taxon>Rhodospirillales</taxon>
        <taxon>Rhodovibrionaceae</taxon>
        <taxon>Fodinicurvata</taxon>
    </lineage>
</organism>
<keyword evidence="3" id="KW-0238">DNA-binding</keyword>
<reference evidence="7" key="1">
    <citation type="journal article" date="2019" name="Int. J. Syst. Evol. Microbiol.">
        <title>The Global Catalogue of Microorganisms (GCM) 10K type strain sequencing project: providing services to taxonomists for standard genome sequencing and annotation.</title>
        <authorList>
            <consortium name="The Broad Institute Genomics Platform"/>
            <consortium name="The Broad Institute Genome Sequencing Center for Infectious Disease"/>
            <person name="Wu L."/>
            <person name="Ma J."/>
        </authorList>
    </citation>
    <scope>NUCLEOTIDE SEQUENCE [LARGE SCALE GENOMIC DNA]</scope>
    <source>
        <strain evidence="7">CECT 8472</strain>
    </source>
</reference>